<dbReference type="InterPro" id="IPR007470">
    <property type="entry name" value="HemX"/>
</dbReference>
<dbReference type="Pfam" id="PF04375">
    <property type="entry name" value="HemX"/>
    <property type="match status" value="1"/>
</dbReference>
<feature type="transmembrane region" description="Helical" evidence="3">
    <location>
        <begin position="25"/>
        <end position="46"/>
    </location>
</feature>
<comment type="caution">
    <text evidence="4">The sequence shown here is derived from an EMBL/GenBank/DDBJ whole genome shotgun (WGS) entry which is preliminary data.</text>
</comment>
<reference evidence="4 5" key="1">
    <citation type="submission" date="2020-02" db="EMBL/GenBank/DDBJ databases">
        <authorList>
            <person name="Hogendoorn C."/>
        </authorList>
    </citation>
    <scope>NUCLEOTIDE SEQUENCE [LARGE SCALE GENOMIC DNA]</scope>
    <source>
        <strain evidence="4">METHB21</strain>
    </source>
</reference>
<dbReference type="SUPFAM" id="SSF111384">
    <property type="entry name" value="OmpH-like"/>
    <property type="match status" value="1"/>
</dbReference>
<keyword evidence="3" id="KW-0812">Transmembrane</keyword>
<organism evidence="4 5">
    <name type="scientific">Candidatus Methylobacter favarea</name>
    <dbReference type="NCBI Taxonomy" id="2707345"/>
    <lineage>
        <taxon>Bacteria</taxon>
        <taxon>Pseudomonadati</taxon>
        <taxon>Pseudomonadota</taxon>
        <taxon>Gammaproteobacteria</taxon>
        <taxon>Methylococcales</taxon>
        <taxon>Methylococcaceae</taxon>
        <taxon>Methylobacter</taxon>
    </lineage>
</organism>
<dbReference type="RefSeq" id="WP_174625472.1">
    <property type="nucleotide sequence ID" value="NZ_CADCXN010000052.1"/>
</dbReference>
<sequence>MTELIEKQEPDAGEGSIRQRSRSGFWFGVIILLIIMAIAGAGFYLFQQLRSQQQDLGGEVNKGDMQVIELSRQISGYQSQLAAIQSQLATLEKDIAGKDTHFTKTLADFSQLHNEKLNNTRKELNSAIQQVQRQLGKTRGDWLIADAEYLLSVANERLHLIGDVNTTREALEAADQRLKESGDAGVFKVREQIAHEIAALRSTNTPDIVGIYSAIKTLQEHVDKLVLVLPYSGKALITPAEPASPSNTDKTKETPDMLDSALDELHGIVTIRRSDQPIKEILTPEEAQFIREQLRVKLEMVKMTLVQQNEPLYQASLDDTKKWAEQHFNQNNDARNFTAELDRLKTIKIHSQFPDISASLKMLRDVSKLRIETDKAVQPDEEVKPAEAVQPDEEVKPAEAVPGKQQ</sequence>
<evidence type="ECO:0000313" key="5">
    <source>
        <dbReference type="Proteomes" id="UP000494216"/>
    </source>
</evidence>
<gene>
    <name evidence="4" type="ORF">METHB2_240018</name>
</gene>
<keyword evidence="1" id="KW-0175">Coiled coil</keyword>
<feature type="coiled-coil region" evidence="1">
    <location>
        <begin position="74"/>
        <end position="141"/>
    </location>
</feature>
<name>A0A8S0WNS1_9GAMM</name>
<accession>A0A8S0WNS1</accession>
<protein>
    <recommendedName>
        <fullName evidence="6">Enzyme of heme biosynthesis</fullName>
    </recommendedName>
</protein>
<dbReference type="Gene3D" id="1.10.287.1490">
    <property type="match status" value="1"/>
</dbReference>
<evidence type="ECO:0000256" key="2">
    <source>
        <dbReference type="SAM" id="MobiDB-lite"/>
    </source>
</evidence>
<evidence type="ECO:0000256" key="1">
    <source>
        <dbReference type="SAM" id="Coils"/>
    </source>
</evidence>
<feature type="compositionally biased region" description="Basic and acidic residues" evidence="2">
    <location>
        <begin position="375"/>
        <end position="385"/>
    </location>
</feature>
<evidence type="ECO:0000313" key="4">
    <source>
        <dbReference type="EMBL" id="CAA9890545.1"/>
    </source>
</evidence>
<keyword evidence="3" id="KW-0472">Membrane</keyword>
<feature type="region of interest" description="Disordered" evidence="2">
    <location>
        <begin position="375"/>
        <end position="406"/>
    </location>
</feature>
<evidence type="ECO:0008006" key="6">
    <source>
        <dbReference type="Google" id="ProtNLM"/>
    </source>
</evidence>
<dbReference type="InterPro" id="IPR024930">
    <property type="entry name" value="Skp_dom_sf"/>
</dbReference>
<dbReference type="PANTHER" id="PTHR38043">
    <property type="entry name" value="PROTEIN HEMX"/>
    <property type="match status" value="1"/>
</dbReference>
<keyword evidence="5" id="KW-1185">Reference proteome</keyword>
<dbReference type="PANTHER" id="PTHR38043:SF1">
    <property type="entry name" value="PROTEIN HEMX"/>
    <property type="match status" value="1"/>
</dbReference>
<evidence type="ECO:0000256" key="3">
    <source>
        <dbReference type="SAM" id="Phobius"/>
    </source>
</evidence>
<proteinExistence type="predicted"/>
<dbReference type="AlphaFoldDB" id="A0A8S0WNS1"/>
<keyword evidence="3" id="KW-1133">Transmembrane helix</keyword>
<dbReference type="EMBL" id="CADCXN010000052">
    <property type="protein sequence ID" value="CAA9890545.1"/>
    <property type="molecule type" value="Genomic_DNA"/>
</dbReference>
<dbReference type="Proteomes" id="UP000494216">
    <property type="component" value="Unassembled WGS sequence"/>
</dbReference>